<dbReference type="EMBL" id="WSZK01000036">
    <property type="protein sequence ID" value="MWG36497.1"/>
    <property type="molecule type" value="Genomic_DNA"/>
</dbReference>
<proteinExistence type="predicted"/>
<comment type="caution">
    <text evidence="2">The sequence shown here is derived from an EMBL/GenBank/DDBJ whole genome shotgun (WGS) entry which is preliminary data.</text>
</comment>
<sequence length="158" mass="18445">MPDDSPEYEHPEVEARDLDLDDMIQPPTSVRWLPEWDMEGEHPPGENTHIEDDTLYWHRDGFNVALRNREPTLWEADVTLPDEAGEYFPRKEDIQARPDPEYGYVETVELAAEGYATEAVTLVFKENYMPVYEINKWVRGVREQAAEMKATVDQFNTQ</sequence>
<name>A0A6B0GT16_9EURY</name>
<dbReference type="AlphaFoldDB" id="A0A6B0GT16"/>
<reference evidence="2 3" key="1">
    <citation type="submission" date="2019-12" db="EMBL/GenBank/DDBJ databases">
        <title>Halocatena pleomorpha gen. nov. sp. nov., an extremely halophilic archaeon of family Halobacteriaceae isolated from saltpan soil.</title>
        <authorList>
            <person name="Pal Y."/>
            <person name="Verma A."/>
            <person name="Krishnamurthi S."/>
            <person name="Kumar P."/>
        </authorList>
    </citation>
    <scope>NUCLEOTIDE SEQUENCE [LARGE SCALE GENOMIC DNA]</scope>
    <source>
        <strain evidence="2 3">JCM 16495</strain>
    </source>
</reference>
<evidence type="ECO:0000313" key="2">
    <source>
        <dbReference type="EMBL" id="MWG36497.1"/>
    </source>
</evidence>
<dbReference type="Proteomes" id="UP000451471">
    <property type="component" value="Unassembled WGS sequence"/>
</dbReference>
<dbReference type="RefSeq" id="WP_158206152.1">
    <property type="nucleotide sequence ID" value="NZ_WSZK01000036.1"/>
</dbReference>
<feature type="compositionally biased region" description="Basic and acidic residues" evidence="1">
    <location>
        <begin position="7"/>
        <end position="18"/>
    </location>
</feature>
<organism evidence="2 3">
    <name type="scientific">Halomarina oriensis</name>
    <dbReference type="NCBI Taxonomy" id="671145"/>
    <lineage>
        <taxon>Archaea</taxon>
        <taxon>Methanobacteriati</taxon>
        <taxon>Methanobacteriota</taxon>
        <taxon>Stenosarchaea group</taxon>
        <taxon>Halobacteria</taxon>
        <taxon>Halobacteriales</taxon>
        <taxon>Natronomonadaceae</taxon>
        <taxon>Halomarina</taxon>
    </lineage>
</organism>
<accession>A0A6B0GT16</accession>
<protein>
    <submittedName>
        <fullName evidence="2">Uncharacterized protein</fullName>
    </submittedName>
</protein>
<dbReference type="OrthoDB" id="350914at2157"/>
<evidence type="ECO:0000313" key="3">
    <source>
        <dbReference type="Proteomes" id="UP000451471"/>
    </source>
</evidence>
<feature type="region of interest" description="Disordered" evidence="1">
    <location>
        <begin position="1"/>
        <end position="24"/>
    </location>
</feature>
<keyword evidence="3" id="KW-1185">Reference proteome</keyword>
<gene>
    <name evidence="2" type="ORF">GQS65_18740</name>
</gene>
<evidence type="ECO:0000256" key="1">
    <source>
        <dbReference type="SAM" id="MobiDB-lite"/>
    </source>
</evidence>